<feature type="compositionally biased region" description="Acidic residues" evidence="1">
    <location>
        <begin position="211"/>
        <end position="221"/>
    </location>
</feature>
<dbReference type="OrthoDB" id="551302at2759"/>
<dbReference type="Proteomes" id="UP000567179">
    <property type="component" value="Unassembled WGS sequence"/>
</dbReference>
<feature type="region of interest" description="Disordered" evidence="1">
    <location>
        <begin position="55"/>
        <end position="181"/>
    </location>
</feature>
<reference evidence="2 3" key="1">
    <citation type="journal article" date="2020" name="ISME J.">
        <title>Uncovering the hidden diversity of litter-decomposition mechanisms in mushroom-forming fungi.</title>
        <authorList>
            <person name="Floudas D."/>
            <person name="Bentzer J."/>
            <person name="Ahren D."/>
            <person name="Johansson T."/>
            <person name="Persson P."/>
            <person name="Tunlid A."/>
        </authorList>
    </citation>
    <scope>NUCLEOTIDE SEQUENCE [LARGE SCALE GENOMIC DNA]</scope>
    <source>
        <strain evidence="2 3">CBS 101986</strain>
    </source>
</reference>
<name>A0A8H5BFF3_9AGAR</name>
<dbReference type="GO" id="GO:0009966">
    <property type="term" value="P:regulation of signal transduction"/>
    <property type="evidence" value="ECO:0007669"/>
    <property type="project" value="InterPro"/>
</dbReference>
<dbReference type="AlphaFoldDB" id="A0A8H5BFF3"/>
<keyword evidence="3" id="KW-1185">Reference proteome</keyword>
<feature type="compositionally biased region" description="Polar residues" evidence="1">
    <location>
        <begin position="28"/>
        <end position="41"/>
    </location>
</feature>
<protein>
    <recommendedName>
        <fullName evidence="4">Protein phosphatase inhibitor 2 (IPP-2)</fullName>
    </recommendedName>
</protein>
<dbReference type="InterPro" id="IPR007062">
    <property type="entry name" value="PPI-2"/>
</dbReference>
<dbReference type="PANTHER" id="PTHR12398:SF20">
    <property type="entry name" value="PROTEIN PHOSPHATASE 1 REGULATORY INHIBITOR SUBUNIT 2"/>
    <property type="match status" value="1"/>
</dbReference>
<proteinExistence type="predicted"/>
<sequence length="266" mass="28575">MSVVEDRPHLPPLPRSASLPKPKGILKNTPQHPSSNNTHSLQWDEENLALTEINKDSLMKITEPKTPFVRYDAETDTVEGDIPDLYLGYPRSPVEDANLRSFSPPASASPTNADTSGPSSRRTSISSVGGRPGTSSRSGSGSGTSSRSTSFNLPSDARNVIRADSRSPGGEVEVEDEMDEETAAKHAEFVRHRGRHYSNEAEAMKRAAQMMDEDDDDDEDVPVPPVPPLPSQRNADVADVAINEGGAKGAPQTTPSKINGIGHRST</sequence>
<comment type="caution">
    <text evidence="2">The sequence shown here is derived from an EMBL/GenBank/DDBJ whole genome shotgun (WGS) entry which is preliminary data.</text>
</comment>
<feature type="compositionally biased region" description="Acidic residues" evidence="1">
    <location>
        <begin position="172"/>
        <end position="181"/>
    </location>
</feature>
<evidence type="ECO:0008006" key="4">
    <source>
        <dbReference type="Google" id="ProtNLM"/>
    </source>
</evidence>
<dbReference type="PANTHER" id="PTHR12398">
    <property type="entry name" value="PROTEIN PHOSPHATASE INHIBITOR"/>
    <property type="match status" value="1"/>
</dbReference>
<dbReference type="EMBL" id="JAACJJ010000028">
    <property type="protein sequence ID" value="KAF5322370.1"/>
    <property type="molecule type" value="Genomic_DNA"/>
</dbReference>
<dbReference type="GO" id="GO:0004864">
    <property type="term" value="F:protein phosphatase inhibitor activity"/>
    <property type="evidence" value="ECO:0007669"/>
    <property type="project" value="InterPro"/>
</dbReference>
<feature type="compositionally biased region" description="Low complexity" evidence="1">
    <location>
        <begin position="116"/>
        <end position="150"/>
    </location>
</feature>
<gene>
    <name evidence="2" type="ORF">D9619_000591</name>
</gene>
<dbReference type="Gene3D" id="6.10.250.1050">
    <property type="match status" value="1"/>
</dbReference>
<dbReference type="Pfam" id="PF04979">
    <property type="entry name" value="IPP-2"/>
    <property type="match status" value="1"/>
</dbReference>
<evidence type="ECO:0000313" key="3">
    <source>
        <dbReference type="Proteomes" id="UP000567179"/>
    </source>
</evidence>
<feature type="compositionally biased region" description="Polar residues" evidence="1">
    <location>
        <begin position="100"/>
        <end position="115"/>
    </location>
</feature>
<feature type="region of interest" description="Disordered" evidence="1">
    <location>
        <begin position="209"/>
        <end position="266"/>
    </location>
</feature>
<evidence type="ECO:0000256" key="1">
    <source>
        <dbReference type="SAM" id="MobiDB-lite"/>
    </source>
</evidence>
<feature type="region of interest" description="Disordered" evidence="1">
    <location>
        <begin position="1"/>
        <end position="43"/>
    </location>
</feature>
<accession>A0A8H5BFF3</accession>
<evidence type="ECO:0000313" key="2">
    <source>
        <dbReference type="EMBL" id="KAF5322370.1"/>
    </source>
</evidence>
<organism evidence="2 3">
    <name type="scientific">Psilocybe cf. subviscida</name>
    <dbReference type="NCBI Taxonomy" id="2480587"/>
    <lineage>
        <taxon>Eukaryota</taxon>
        <taxon>Fungi</taxon>
        <taxon>Dikarya</taxon>
        <taxon>Basidiomycota</taxon>
        <taxon>Agaricomycotina</taxon>
        <taxon>Agaricomycetes</taxon>
        <taxon>Agaricomycetidae</taxon>
        <taxon>Agaricales</taxon>
        <taxon>Agaricineae</taxon>
        <taxon>Strophariaceae</taxon>
        <taxon>Psilocybe</taxon>
    </lineage>
</organism>